<sequence length="409" mass="46429">MIKLNITGIITEYNPLHKGHLYHIKKTREATNCDAIICIMSGNYVQRGIPAIIDKWNRTKMALLNGVDLVIELPVVYSLSSAEFFSFGAVSLLNNLGIVNNLCFGSEIGSSDILLKIAEILYTEPEVYKESLKRNLKLGLPFHSARRIALKEYIASIENFNSPENIDVILSTSNNILGIEYCKSIVKLNSSIKPYTIKREGSDYNSGELSDTFSSATAIRMYLKGGSNFSELKPHLPENTFNLIRDLVKSGYNFTYEDYMYPYIKYKYFERGYDINNIPDVSEGLDNKIRKALDNSSSIHNVIELVKSKRYTFTRISRILCQYYIGFENYQTGALRTSEAPYGRILGFNKTGAKVLRHIKSNASIPIYNKIPRQQNEHLSLDILSTQKYSVINSSVKHNDDFLISPIII</sequence>
<dbReference type="Pfam" id="PF05636">
    <property type="entry name" value="HIGH_NTase1"/>
    <property type="match status" value="1"/>
</dbReference>
<evidence type="ECO:0000313" key="3">
    <source>
        <dbReference type="EMBL" id="GLC32744.1"/>
    </source>
</evidence>
<dbReference type="PANTHER" id="PTHR37825">
    <property type="entry name" value="TRNA(MET) CYTIDINE ACETATE LIGASE"/>
    <property type="match status" value="1"/>
</dbReference>
<evidence type="ECO:0000313" key="4">
    <source>
        <dbReference type="Proteomes" id="UP001208567"/>
    </source>
</evidence>
<protein>
    <recommendedName>
        <fullName evidence="2">tRNA(Met) cytidine acetate ligase</fullName>
        <ecNumber evidence="2">6.3.4.-</ecNumber>
    </recommendedName>
</protein>
<comment type="similarity">
    <text evidence="2">Belongs to the TmcAL family.</text>
</comment>
<keyword evidence="2" id="KW-0694">RNA-binding</keyword>
<dbReference type="PANTHER" id="PTHR37825:SF1">
    <property type="entry name" value="TRNA(MET) CYTIDINE ACETATE LIGASE"/>
    <property type="match status" value="1"/>
</dbReference>
<dbReference type="HAMAP" id="MF_01539">
    <property type="entry name" value="TmcAL"/>
    <property type="match status" value="1"/>
</dbReference>
<dbReference type="EC" id="6.3.4.-" evidence="2"/>
<dbReference type="Proteomes" id="UP001208567">
    <property type="component" value="Unassembled WGS sequence"/>
</dbReference>
<comment type="caution">
    <text evidence="3">The sequence shown here is derived from an EMBL/GenBank/DDBJ whole genome shotgun (WGS) entry which is preliminary data.</text>
</comment>
<keyword evidence="2" id="KW-0436">Ligase</keyword>
<comment type="catalytic activity">
    <reaction evidence="2">
        <text>cytidine(34) in elongator tRNA(Met) + acetate + ATP = N(4)-acetylcytidine(34) in elongator tRNA(Met) + AMP + diphosphate</text>
        <dbReference type="Rhea" id="RHEA:58144"/>
        <dbReference type="Rhea" id="RHEA-COMP:10693"/>
        <dbReference type="Rhea" id="RHEA-COMP:10694"/>
        <dbReference type="ChEBI" id="CHEBI:30089"/>
        <dbReference type="ChEBI" id="CHEBI:30616"/>
        <dbReference type="ChEBI" id="CHEBI:33019"/>
        <dbReference type="ChEBI" id="CHEBI:74900"/>
        <dbReference type="ChEBI" id="CHEBI:82748"/>
        <dbReference type="ChEBI" id="CHEBI:456215"/>
    </reaction>
</comment>
<dbReference type="EMBL" id="BRXR01000001">
    <property type="protein sequence ID" value="GLC32744.1"/>
    <property type="molecule type" value="Genomic_DNA"/>
</dbReference>
<evidence type="ECO:0000256" key="1">
    <source>
        <dbReference type="ARBA" id="ARBA00022694"/>
    </source>
</evidence>
<keyword evidence="2" id="KW-0820">tRNA-binding</keyword>
<dbReference type="InterPro" id="IPR014729">
    <property type="entry name" value="Rossmann-like_a/b/a_fold"/>
</dbReference>
<dbReference type="InterPro" id="IPR008513">
    <property type="entry name" value="tRNA(Met)_cyd_acetate_ligase"/>
</dbReference>
<proteinExistence type="inferred from homology"/>
<dbReference type="SUPFAM" id="SSF52374">
    <property type="entry name" value="Nucleotidylyl transferase"/>
    <property type="match status" value="1"/>
</dbReference>
<keyword evidence="1 2" id="KW-0819">tRNA processing</keyword>
<accession>A0ABQ5NBT3</accession>
<feature type="binding site" evidence="2">
    <location>
        <position position="105"/>
    </location>
    <ligand>
        <name>ATP</name>
        <dbReference type="ChEBI" id="CHEBI:30616"/>
    </ligand>
</feature>
<comment type="caution">
    <text evidence="2">Lacks conserved residue(s) required for the propagation of feature annotation.</text>
</comment>
<keyword evidence="4" id="KW-1185">Reference proteome</keyword>
<keyword evidence="2" id="KW-0963">Cytoplasm</keyword>
<gene>
    <name evidence="2" type="primary">tmcAL</name>
    <name evidence="3" type="ORF">bsdE14_41540</name>
</gene>
<feature type="binding site" evidence="2">
    <location>
        <position position="199"/>
    </location>
    <ligand>
        <name>ATP</name>
        <dbReference type="ChEBI" id="CHEBI:30616"/>
    </ligand>
</feature>
<dbReference type="NCBIfam" id="NF010191">
    <property type="entry name" value="PRK13670.1"/>
    <property type="match status" value="1"/>
</dbReference>
<feature type="binding site" evidence="2">
    <location>
        <position position="174"/>
    </location>
    <ligand>
        <name>ATP</name>
        <dbReference type="ChEBI" id="CHEBI:30616"/>
    </ligand>
</feature>
<keyword evidence="2" id="KW-0067">ATP-binding</keyword>
<evidence type="ECO:0000256" key="2">
    <source>
        <dbReference type="HAMAP-Rule" id="MF_01539"/>
    </source>
</evidence>
<name>A0ABQ5NBT3_9CLOT</name>
<dbReference type="Gene3D" id="3.40.50.620">
    <property type="entry name" value="HUPs"/>
    <property type="match status" value="1"/>
</dbReference>
<organism evidence="3 4">
    <name type="scientific">Clostridium omnivorum</name>
    <dbReference type="NCBI Taxonomy" id="1604902"/>
    <lineage>
        <taxon>Bacteria</taxon>
        <taxon>Bacillati</taxon>
        <taxon>Bacillota</taxon>
        <taxon>Clostridia</taxon>
        <taxon>Eubacteriales</taxon>
        <taxon>Clostridiaceae</taxon>
        <taxon>Clostridium</taxon>
    </lineage>
</organism>
<comment type="subcellular location">
    <subcellularLocation>
        <location evidence="2">Cytoplasm</location>
    </subcellularLocation>
</comment>
<reference evidence="3 4" key="1">
    <citation type="journal article" date="2024" name="Int. J. Syst. Evol. Microbiol.">
        <title>Clostridium omnivorum sp. nov., isolated from anoxic soil under the treatment of reductive soil disinfestation.</title>
        <authorList>
            <person name="Ueki A."/>
            <person name="Tonouchi A."/>
            <person name="Kaku N."/>
            <person name="Honma S."/>
            <person name="Ueki K."/>
        </authorList>
    </citation>
    <scope>NUCLEOTIDE SEQUENCE [LARGE SCALE GENOMIC DNA]</scope>
    <source>
        <strain evidence="3 4">E14</strain>
    </source>
</reference>
<comment type="function">
    <text evidence="2">Catalyzes the formation of N(4)-acetylcytidine (ac(4)C) at the wobble position of elongator tRNA(Met), using acetate and ATP as substrates. First activates an acetate ion to form acetyladenylate (Ac-AMP) and then transfers the acetyl group to tRNA to form ac(4)C34.</text>
</comment>
<feature type="binding site" evidence="2">
    <location>
        <begin position="10"/>
        <end position="23"/>
    </location>
    <ligand>
        <name>ATP</name>
        <dbReference type="ChEBI" id="CHEBI:30616"/>
    </ligand>
</feature>
<keyword evidence="2" id="KW-0547">Nucleotide-binding</keyword>